<protein>
    <submittedName>
        <fullName evidence="1">Uncharacterized protein</fullName>
    </submittedName>
</protein>
<dbReference type="Proteomes" id="UP001439008">
    <property type="component" value="Unassembled WGS sequence"/>
</dbReference>
<comment type="caution">
    <text evidence="1">The sequence shown here is derived from an EMBL/GenBank/DDBJ whole genome shotgun (WGS) entry which is preliminary data.</text>
</comment>
<dbReference type="EMBL" id="JBDODL010000430">
    <property type="protein sequence ID" value="MES1919879.1"/>
    <property type="molecule type" value="Genomic_DNA"/>
</dbReference>
<evidence type="ECO:0000313" key="2">
    <source>
        <dbReference type="Proteomes" id="UP001439008"/>
    </source>
</evidence>
<accession>A0ABV2AJP0</accession>
<organism evidence="1 2">
    <name type="scientific">Bonamia ostreae</name>
    <dbReference type="NCBI Taxonomy" id="126728"/>
    <lineage>
        <taxon>Eukaryota</taxon>
        <taxon>Sar</taxon>
        <taxon>Rhizaria</taxon>
        <taxon>Endomyxa</taxon>
        <taxon>Ascetosporea</taxon>
        <taxon>Haplosporida</taxon>
        <taxon>Bonamia</taxon>
    </lineage>
</organism>
<reference evidence="1 2" key="1">
    <citation type="journal article" date="2024" name="BMC Biol.">
        <title>Comparative genomics of Ascetosporea gives new insight into the evolutionary basis for animal parasitism in Rhizaria.</title>
        <authorList>
            <person name="Hiltunen Thoren M."/>
            <person name="Onut-Brannstrom I."/>
            <person name="Alfjorden A."/>
            <person name="Peckova H."/>
            <person name="Swords F."/>
            <person name="Hooper C."/>
            <person name="Holzer A.S."/>
            <person name="Bass D."/>
            <person name="Burki F."/>
        </authorList>
    </citation>
    <scope>NUCLEOTIDE SEQUENCE [LARGE SCALE GENOMIC DNA]</scope>
    <source>
        <strain evidence="1">20-A016</strain>
    </source>
</reference>
<keyword evidence="2" id="KW-1185">Reference proteome</keyword>
<sequence>MFNISTDRANEIKDSIVKKEDDLATKIKHKLFPSSRKLFYFVDEKEGNLVLKTFVNGKESEEEIENKIKNELEKIDENIFAEKIKKVKNGEYSINVSSITNMSIDAMKNKILSYDRILNHISYYKKIENKNNETKWTEKFFKIKKSSFEIKDYDDNYNYCFLFKN</sequence>
<evidence type="ECO:0000313" key="1">
    <source>
        <dbReference type="EMBL" id="MES1919879.1"/>
    </source>
</evidence>
<proteinExistence type="predicted"/>
<name>A0ABV2AJP0_9EUKA</name>
<gene>
    <name evidence="1" type="ORF">MHBO_001631</name>
</gene>